<evidence type="ECO:0000313" key="2">
    <source>
        <dbReference type="Proteomes" id="UP000789719"/>
    </source>
</evidence>
<dbReference type="Pfam" id="PF14253">
    <property type="entry name" value="AbiH"/>
    <property type="match status" value="1"/>
</dbReference>
<dbReference type="InterPro" id="IPR025935">
    <property type="entry name" value="AbiH"/>
</dbReference>
<name>A0ABM8Z9A0_9LACO</name>
<dbReference type="EMBL" id="CAKKNT010000003">
    <property type="protein sequence ID" value="CAH0418041.1"/>
    <property type="molecule type" value="Genomic_DNA"/>
</dbReference>
<dbReference type="Proteomes" id="UP000789719">
    <property type="component" value="Unassembled WGS sequence"/>
</dbReference>
<accession>A0ABM8Z9A0</accession>
<reference evidence="1 2" key="1">
    <citation type="submission" date="2021-11" db="EMBL/GenBank/DDBJ databases">
        <authorList>
            <person name="Depoorter E."/>
        </authorList>
    </citation>
    <scope>NUCLEOTIDE SEQUENCE [LARGE SCALE GENOMIC DNA]</scope>
    <source>
        <strain evidence="1 2">LMG 24286</strain>
    </source>
</reference>
<gene>
    <name evidence="1" type="ORF">WGH24286_00457</name>
</gene>
<comment type="caution">
    <text evidence="1">The sequence shown here is derived from an EMBL/GenBank/DDBJ whole genome shotgun (WGS) entry which is preliminary data.</text>
</comment>
<dbReference type="RefSeq" id="WP_230098146.1">
    <property type="nucleotide sequence ID" value="NZ_CAKKNT010000003.1"/>
</dbReference>
<protein>
    <submittedName>
        <fullName evidence="1">Uncharacterized protein</fullName>
    </submittedName>
</protein>
<organism evidence="1 2">
    <name type="scientific">Periweissella ghanensis</name>
    <dbReference type="NCBI Taxonomy" id="467997"/>
    <lineage>
        <taxon>Bacteria</taxon>
        <taxon>Bacillati</taxon>
        <taxon>Bacillota</taxon>
        <taxon>Bacilli</taxon>
        <taxon>Lactobacillales</taxon>
        <taxon>Lactobacillaceae</taxon>
        <taxon>Periweissella</taxon>
    </lineage>
</organism>
<evidence type="ECO:0000313" key="1">
    <source>
        <dbReference type="EMBL" id="CAH0418041.1"/>
    </source>
</evidence>
<sequence length="356" mass="40849">MSLNIVALVGNGVDLANGYKTSYEDFHSWLNSEKKTLELYNQIEERSKWMSVEEELGNISLSKDYTAEDLINDKEQLQDDLREYLKEINDEIPTLSDELRKQNVVRFINNMDSNLQDMDKDKFQNILNNHRFNSIDKDVTKIKLNFVTLNYTYLLERYLHFNINMINTEPIGYSTLMSGYEISGVSRVIHAHGDLNESFIFGLDNSSQINNKIDEMNGKYLIKEELNKMVRSSKSQEAIEAIVTEGDVLIISGASLGPTDNSWRKQIIATLAMNKKSVLIVNVYVNGEVPRHSPMKMSKIINDEKNKFNKCFVSSADLKEFVGKENITIEEIQNRILIALFSEEESNIGNLKFDTV</sequence>
<keyword evidence="2" id="KW-1185">Reference proteome</keyword>
<proteinExistence type="predicted"/>